<evidence type="ECO:0000313" key="4">
    <source>
        <dbReference type="EMBL" id="KAE9080126.1"/>
    </source>
</evidence>
<dbReference type="OrthoDB" id="10298677at2759"/>
<dbReference type="EMBL" id="QXGB01002118">
    <property type="protein sequence ID" value="KAE9181368.1"/>
    <property type="molecule type" value="Genomic_DNA"/>
</dbReference>
<evidence type="ECO:0000313" key="9">
    <source>
        <dbReference type="EMBL" id="KAE9193127.1"/>
    </source>
</evidence>
<evidence type="ECO:0000313" key="18">
    <source>
        <dbReference type="Proteomes" id="UP000460718"/>
    </source>
</evidence>
<evidence type="ECO:0000313" key="13">
    <source>
        <dbReference type="Proteomes" id="UP000433483"/>
    </source>
</evidence>
<keyword evidence="1" id="KW-0732">Signal</keyword>
<keyword evidence="13" id="KW-1185">Reference proteome</keyword>
<evidence type="ECO:0000313" key="5">
    <source>
        <dbReference type="EMBL" id="KAE9080518.1"/>
    </source>
</evidence>
<evidence type="ECO:0000313" key="8">
    <source>
        <dbReference type="EMBL" id="KAE9190220.1"/>
    </source>
</evidence>
<evidence type="ECO:0000313" key="10">
    <source>
        <dbReference type="EMBL" id="KAE9284590.1"/>
    </source>
</evidence>
<dbReference type="EMBL" id="QXGD01002135">
    <property type="protein sequence ID" value="KAE9193127.1"/>
    <property type="molecule type" value="Genomic_DNA"/>
</dbReference>
<dbReference type="Proteomes" id="UP000488956">
    <property type="component" value="Unassembled WGS sequence"/>
</dbReference>
<dbReference type="Proteomes" id="UP000486351">
    <property type="component" value="Unassembled WGS sequence"/>
</dbReference>
<feature type="chain" id="PRO_5036163589" evidence="1">
    <location>
        <begin position="21"/>
        <end position="53"/>
    </location>
</feature>
<evidence type="ECO:0000313" key="16">
    <source>
        <dbReference type="Proteomes" id="UP000440732"/>
    </source>
</evidence>
<dbReference type="EMBL" id="QXGF01002122">
    <property type="protein sequence ID" value="KAE8926081.1"/>
    <property type="molecule type" value="Genomic_DNA"/>
</dbReference>
<evidence type="ECO:0000313" key="12">
    <source>
        <dbReference type="Proteomes" id="UP000429523"/>
    </source>
</evidence>
<dbReference type="Proteomes" id="UP000441208">
    <property type="component" value="Unassembled WGS sequence"/>
</dbReference>
<dbReference type="EMBL" id="QXGA01002112">
    <property type="protein sequence ID" value="KAE9103675.1"/>
    <property type="molecule type" value="Genomic_DNA"/>
</dbReference>
<name>A0A6A3E2X3_9STRA</name>
<dbReference type="EMBL" id="QXFW01002069">
    <property type="protein sequence ID" value="KAE8982417.1"/>
    <property type="molecule type" value="Genomic_DNA"/>
</dbReference>
<evidence type="ECO:0000313" key="17">
    <source>
        <dbReference type="Proteomes" id="UP000441208"/>
    </source>
</evidence>
<dbReference type="Proteomes" id="UP000433483">
    <property type="component" value="Unassembled WGS sequence"/>
</dbReference>
<dbReference type="EMBL" id="QXGE01002135">
    <property type="protein sequence ID" value="KAE9284590.1"/>
    <property type="molecule type" value="Genomic_DNA"/>
</dbReference>
<comment type="caution">
    <text evidence="2">The sequence shown here is derived from an EMBL/GenBank/DDBJ whole genome shotgun (WGS) entry which is preliminary data.</text>
</comment>
<dbReference type="EMBL" id="QXFZ01002122">
    <property type="protein sequence ID" value="KAE9080518.1"/>
    <property type="molecule type" value="Genomic_DNA"/>
</dbReference>
<evidence type="ECO:0000313" key="20">
    <source>
        <dbReference type="Proteomes" id="UP000486351"/>
    </source>
</evidence>
<evidence type="ECO:0000313" key="11">
    <source>
        <dbReference type="EMBL" id="KAE9302278.1"/>
    </source>
</evidence>
<proteinExistence type="predicted"/>
<dbReference type="Proteomes" id="UP000437068">
    <property type="component" value="Unassembled WGS sequence"/>
</dbReference>
<evidence type="ECO:0000313" key="19">
    <source>
        <dbReference type="Proteomes" id="UP000476176"/>
    </source>
</evidence>
<dbReference type="EMBL" id="QXFY01002144">
    <property type="protein sequence ID" value="KAE9302278.1"/>
    <property type="molecule type" value="Genomic_DNA"/>
</dbReference>
<dbReference type="EMBL" id="QXFX01002150">
    <property type="protein sequence ID" value="KAE9080126.1"/>
    <property type="molecule type" value="Genomic_DNA"/>
</dbReference>
<evidence type="ECO:0000313" key="2">
    <source>
        <dbReference type="EMBL" id="KAE8926081.1"/>
    </source>
</evidence>
<dbReference type="Proteomes" id="UP000440732">
    <property type="component" value="Unassembled WGS sequence"/>
</dbReference>
<evidence type="ECO:0000256" key="1">
    <source>
        <dbReference type="SAM" id="SignalP"/>
    </source>
</evidence>
<evidence type="ECO:0000313" key="3">
    <source>
        <dbReference type="EMBL" id="KAE8982417.1"/>
    </source>
</evidence>
<dbReference type="Proteomes" id="UP000440367">
    <property type="component" value="Unassembled WGS sequence"/>
</dbReference>
<dbReference type="EMBL" id="QXGC01002142">
    <property type="protein sequence ID" value="KAE9190220.1"/>
    <property type="molecule type" value="Genomic_DNA"/>
</dbReference>
<accession>A0A6A3E2X3</accession>
<dbReference type="AlphaFoldDB" id="A0A6A3E2X3"/>
<evidence type="ECO:0000313" key="6">
    <source>
        <dbReference type="EMBL" id="KAE9103675.1"/>
    </source>
</evidence>
<evidence type="ECO:0000313" key="21">
    <source>
        <dbReference type="Proteomes" id="UP000488956"/>
    </source>
</evidence>
<protein>
    <submittedName>
        <fullName evidence="2">Uncharacterized protein</fullName>
    </submittedName>
</protein>
<evidence type="ECO:0000313" key="7">
    <source>
        <dbReference type="EMBL" id="KAE9181368.1"/>
    </source>
</evidence>
<dbReference type="Proteomes" id="UP000460718">
    <property type="component" value="Unassembled WGS sequence"/>
</dbReference>
<sequence>MCLGTAVIMLITVIEDGGRAGMWTTSEAWRNFTTGTGTSLSTLNPQRSHIFFG</sequence>
<dbReference type="Proteomes" id="UP000429523">
    <property type="component" value="Unassembled WGS sequence"/>
</dbReference>
<organism evidence="2 12">
    <name type="scientific">Phytophthora fragariae</name>
    <dbReference type="NCBI Taxonomy" id="53985"/>
    <lineage>
        <taxon>Eukaryota</taxon>
        <taxon>Sar</taxon>
        <taxon>Stramenopiles</taxon>
        <taxon>Oomycota</taxon>
        <taxon>Peronosporomycetes</taxon>
        <taxon>Peronosporales</taxon>
        <taxon>Peronosporaceae</taxon>
        <taxon>Phytophthora</taxon>
    </lineage>
</organism>
<evidence type="ECO:0000313" key="15">
    <source>
        <dbReference type="Proteomes" id="UP000440367"/>
    </source>
</evidence>
<reference evidence="12 13" key="1">
    <citation type="submission" date="2018-08" db="EMBL/GenBank/DDBJ databases">
        <title>Genomic investigation of the strawberry pathogen Phytophthora fragariae indicates pathogenicity is determined by transcriptional variation in three key races.</title>
        <authorList>
            <person name="Adams T.M."/>
            <person name="Armitage A.D."/>
            <person name="Sobczyk M.K."/>
            <person name="Bates H.J."/>
            <person name="Dunwell J.M."/>
            <person name="Nellist C.F."/>
            <person name="Harrison R.J."/>
        </authorList>
    </citation>
    <scope>NUCLEOTIDE SEQUENCE [LARGE SCALE GENOMIC DNA]</scope>
    <source>
        <strain evidence="10 14">A4</strain>
        <strain evidence="9 15">BC-1</strain>
        <strain evidence="8 19">BC-23</strain>
        <strain evidence="7 13">NOV-27</strain>
        <strain evidence="6 16">NOV-5</strain>
        <strain evidence="5 17">NOV-71</strain>
        <strain evidence="11 20">NOV-77</strain>
        <strain evidence="2 12">NOV-9</strain>
        <strain evidence="4 21">ONT-3</strain>
        <strain evidence="3 18">SCRP245</strain>
    </source>
</reference>
<evidence type="ECO:0000313" key="14">
    <source>
        <dbReference type="Proteomes" id="UP000437068"/>
    </source>
</evidence>
<dbReference type="Proteomes" id="UP000476176">
    <property type="component" value="Unassembled WGS sequence"/>
</dbReference>
<feature type="signal peptide" evidence="1">
    <location>
        <begin position="1"/>
        <end position="20"/>
    </location>
</feature>
<gene>
    <name evidence="10" type="ORF">PF001_g22305</name>
    <name evidence="9" type="ORF">PF002_g23986</name>
    <name evidence="8" type="ORF">PF004_g21968</name>
    <name evidence="7" type="ORF">PF005_g22912</name>
    <name evidence="6" type="ORF">PF006_g22106</name>
    <name evidence="5" type="ORF">PF007_g23020</name>
    <name evidence="11" type="ORF">PF008_g22527</name>
    <name evidence="2" type="ORF">PF009_g23718</name>
    <name evidence="4" type="ORF">PF010_g22504</name>
    <name evidence="3" type="ORF">PF011_g21628</name>
</gene>